<dbReference type="SUPFAM" id="SSF51556">
    <property type="entry name" value="Metallo-dependent hydrolases"/>
    <property type="match status" value="1"/>
</dbReference>
<dbReference type="CDD" id="cd01296">
    <property type="entry name" value="Imidazolone-5PH"/>
    <property type="match status" value="1"/>
</dbReference>
<feature type="binding site" evidence="7">
    <location>
        <position position="72"/>
    </location>
    <ligand>
        <name>Zn(2+)</name>
        <dbReference type="ChEBI" id="CHEBI:29105"/>
    </ligand>
</feature>
<comment type="catalytic activity">
    <reaction evidence="7">
        <text>4-imidazolone-5-propanoate + H2O = N-formimidoyl-L-glutamate</text>
        <dbReference type="Rhea" id="RHEA:23660"/>
        <dbReference type="ChEBI" id="CHEBI:15377"/>
        <dbReference type="ChEBI" id="CHEBI:58928"/>
        <dbReference type="ChEBI" id="CHEBI:77893"/>
        <dbReference type="EC" id="3.5.2.7"/>
    </reaction>
</comment>
<evidence type="ECO:0000256" key="5">
    <source>
        <dbReference type="ARBA" id="ARBA00022833"/>
    </source>
</evidence>
<dbReference type="GO" id="GO:0019557">
    <property type="term" value="P:L-histidine catabolic process to glutamate and formate"/>
    <property type="evidence" value="ECO:0007669"/>
    <property type="project" value="UniProtKB-UniPathway"/>
</dbReference>
<proteinExistence type="inferred from homology"/>
<dbReference type="GO" id="GO:0050480">
    <property type="term" value="F:imidazolonepropionase activity"/>
    <property type="evidence" value="ECO:0007669"/>
    <property type="project" value="UniProtKB-UniRule"/>
</dbReference>
<feature type="binding site" evidence="7">
    <location>
        <position position="308"/>
    </location>
    <ligand>
        <name>Zn(2+)</name>
        <dbReference type="ChEBI" id="CHEBI:29105"/>
    </ligand>
</feature>
<evidence type="ECO:0000256" key="2">
    <source>
        <dbReference type="ARBA" id="ARBA00022723"/>
    </source>
</evidence>
<reference evidence="9" key="1">
    <citation type="journal article" date="2005" name="Environ. Microbiol.">
        <title>Genetic and functional properties of uncultivated thermophilic crenarchaeotes from a subsurface gold mine as revealed by analysis of genome fragments.</title>
        <authorList>
            <person name="Nunoura T."/>
            <person name="Hirayama H."/>
            <person name="Takami H."/>
            <person name="Oida H."/>
            <person name="Nishi S."/>
            <person name="Shimamura S."/>
            <person name="Suzuki Y."/>
            <person name="Inagaki F."/>
            <person name="Takai K."/>
            <person name="Nealson K.H."/>
            <person name="Horikoshi K."/>
        </authorList>
    </citation>
    <scope>NUCLEOTIDE SEQUENCE</scope>
</reference>
<dbReference type="SUPFAM" id="SSF51338">
    <property type="entry name" value="Composite domain of metallo-dependent hydrolases"/>
    <property type="match status" value="1"/>
</dbReference>
<dbReference type="AlphaFoldDB" id="H5SRH3"/>
<feature type="binding site" evidence="7">
    <location>
        <position position="237"/>
    </location>
    <ligand>
        <name>4-imidazolone-5-propanoate</name>
        <dbReference type="ChEBI" id="CHEBI:77893"/>
    </ligand>
</feature>
<comment type="subcellular location">
    <subcellularLocation>
        <location evidence="7">Cytoplasm</location>
    </subcellularLocation>
</comment>
<dbReference type="Gene3D" id="3.20.20.140">
    <property type="entry name" value="Metal-dependent hydrolases"/>
    <property type="match status" value="1"/>
</dbReference>
<gene>
    <name evidence="7" type="primary">hutI</name>
    <name evidence="9" type="ORF">HGMM_OP2C238</name>
</gene>
<dbReference type="EMBL" id="AP011801">
    <property type="protein sequence ID" value="BAL58690.1"/>
    <property type="molecule type" value="Genomic_DNA"/>
</dbReference>
<evidence type="ECO:0000256" key="1">
    <source>
        <dbReference type="ARBA" id="ARBA00012864"/>
    </source>
</evidence>
<evidence type="ECO:0000256" key="6">
    <source>
        <dbReference type="ARBA" id="ARBA00023004"/>
    </source>
</evidence>
<feature type="domain" description="Amidohydrolase-related" evidence="8">
    <location>
        <begin position="63"/>
        <end position="396"/>
    </location>
</feature>
<sequence length="402" mass="43848">MLILNIGQLVTPQGTQALKGHAMRQLSVVHNAYVKIEHDTISEIGPMHKLPKAQETFDAQGGVVIPGLIDPHTHAVFYGTREEEFLARCQGEKYGKGILTTVERVRAASEDQLYEFSKRFLFEMARLGTTTVEIKSGYGLDTENELKLLRVIKKLKETLPIEVVPTFCGAHAVPAGVERSQYVREIIEKMLPRVRDEHLAEFGDVFCEQGFFSVTESREILNACHRAGLALKMHADELSPLGGAELAAELGAVSADHLLHISPQGIEALKRAGVVAVLLPGTAFSLNAPYAPARTMIDSGLAVALGTDFNPGTCLLYSMFFMIALAVLKMQMTVEEALTAATLNAAAAVCRAQSAGSIEPGKRADLVVLDLENYRQIPYFIGHEGRFVRAVIAAGHMIYPPR</sequence>
<evidence type="ECO:0000256" key="4">
    <source>
        <dbReference type="ARBA" id="ARBA00022808"/>
    </source>
</evidence>
<feature type="binding site" evidence="7">
    <location>
        <position position="72"/>
    </location>
    <ligand>
        <name>Fe(3+)</name>
        <dbReference type="ChEBI" id="CHEBI:29034"/>
    </ligand>
</feature>
<dbReference type="InterPro" id="IPR032466">
    <property type="entry name" value="Metal_Hydrolase"/>
</dbReference>
<keyword evidence="6 7" id="KW-0408">Iron</keyword>
<dbReference type="InterPro" id="IPR006680">
    <property type="entry name" value="Amidohydro-rel"/>
</dbReference>
<feature type="binding site" evidence="7">
    <location>
        <position position="312"/>
    </location>
    <ligand>
        <name>N-formimidoyl-L-glutamate</name>
        <dbReference type="ChEBI" id="CHEBI:58928"/>
    </ligand>
</feature>
<keyword evidence="4 7" id="KW-0369">Histidine metabolism</keyword>
<feature type="binding site" evidence="7">
    <location>
        <position position="234"/>
    </location>
    <ligand>
        <name>Fe(3+)</name>
        <dbReference type="ChEBI" id="CHEBI:29034"/>
    </ligand>
</feature>
<dbReference type="Gene3D" id="2.30.40.10">
    <property type="entry name" value="Urease, subunit C, domain 1"/>
    <property type="match status" value="1"/>
</dbReference>
<dbReference type="EC" id="3.5.2.7" evidence="1 7"/>
<dbReference type="PANTHER" id="PTHR42752:SF1">
    <property type="entry name" value="IMIDAZOLONEPROPIONASE-RELATED"/>
    <property type="match status" value="1"/>
</dbReference>
<accession>H5SRH3</accession>
<organism evidence="9">
    <name type="scientific">Acetithermum autotrophicum</name>
    <dbReference type="NCBI Taxonomy" id="1446466"/>
    <lineage>
        <taxon>Bacteria</taxon>
        <taxon>Candidatus Bipolaricaulota</taxon>
        <taxon>Candidatus Acetithermum</taxon>
    </lineage>
</organism>
<evidence type="ECO:0000256" key="7">
    <source>
        <dbReference type="HAMAP-Rule" id="MF_00372"/>
    </source>
</evidence>
<feature type="binding site" evidence="7">
    <location>
        <position position="308"/>
    </location>
    <ligand>
        <name>Fe(3+)</name>
        <dbReference type="ChEBI" id="CHEBI:29034"/>
    </ligand>
</feature>
<dbReference type="GO" id="GO:0005506">
    <property type="term" value="F:iron ion binding"/>
    <property type="evidence" value="ECO:0007669"/>
    <property type="project" value="UniProtKB-UniRule"/>
</dbReference>
<name>H5SRH3_ACEAU</name>
<comment type="pathway">
    <text evidence="7">Amino-acid degradation; L-histidine degradation into L-glutamate; N-formimidoyl-L-glutamate from L-histidine: step 3/3.</text>
</comment>
<feature type="binding site" evidence="7">
    <location>
        <position position="81"/>
    </location>
    <ligand>
        <name>4-imidazolone-5-propanoate</name>
        <dbReference type="ChEBI" id="CHEBI:77893"/>
    </ligand>
</feature>
<dbReference type="GO" id="GO:0005737">
    <property type="term" value="C:cytoplasm"/>
    <property type="evidence" value="ECO:0007669"/>
    <property type="project" value="UniProtKB-SubCell"/>
</dbReference>
<feature type="binding site" evidence="7">
    <location>
        <position position="171"/>
    </location>
    <ligand>
        <name>4-imidazolone-5-propanoate</name>
        <dbReference type="ChEBI" id="CHEBI:77893"/>
    </ligand>
</feature>
<feature type="binding site" evidence="7">
    <location>
        <position position="74"/>
    </location>
    <ligand>
        <name>Fe(3+)</name>
        <dbReference type="ChEBI" id="CHEBI:29034"/>
    </ligand>
</feature>
<keyword evidence="2 7" id="KW-0479">Metal-binding</keyword>
<comment type="similarity">
    <text evidence="7">Belongs to the metallo-dependent hydrolases superfamily. HutI family.</text>
</comment>
<comment type="cofactor">
    <cofactor evidence="7">
        <name>Zn(2+)</name>
        <dbReference type="ChEBI" id="CHEBI:29105"/>
    </cofactor>
    <cofactor evidence="7">
        <name>Fe(3+)</name>
        <dbReference type="ChEBI" id="CHEBI:29034"/>
    </cofactor>
    <text evidence="7">Binds 1 zinc or iron ion per subunit.</text>
</comment>
<feature type="binding site" evidence="7">
    <location>
        <position position="138"/>
    </location>
    <ligand>
        <name>4-imidazolone-5-propanoate</name>
        <dbReference type="ChEBI" id="CHEBI:77893"/>
    </ligand>
</feature>
<keyword evidence="7" id="KW-0963">Cytoplasm</keyword>
<dbReference type="HAMAP" id="MF_00372">
    <property type="entry name" value="HutI"/>
    <property type="match status" value="1"/>
</dbReference>
<dbReference type="GO" id="GO:0008270">
    <property type="term" value="F:zinc ion binding"/>
    <property type="evidence" value="ECO:0007669"/>
    <property type="project" value="UniProtKB-UniRule"/>
</dbReference>
<evidence type="ECO:0000259" key="8">
    <source>
        <dbReference type="Pfam" id="PF01979"/>
    </source>
</evidence>
<dbReference type="GO" id="GO:0019556">
    <property type="term" value="P:L-histidine catabolic process to glutamate and formamide"/>
    <property type="evidence" value="ECO:0007669"/>
    <property type="project" value="UniProtKB-UniRule"/>
</dbReference>
<dbReference type="NCBIfam" id="TIGR01224">
    <property type="entry name" value="hutI"/>
    <property type="match status" value="1"/>
</dbReference>
<evidence type="ECO:0000313" key="9">
    <source>
        <dbReference type="EMBL" id="BAL58690.1"/>
    </source>
</evidence>
<keyword evidence="3 7" id="KW-0378">Hydrolase</keyword>
<comment type="function">
    <text evidence="7">Catalyzes the hydrolytic cleavage of the carbon-nitrogen bond in imidazolone-5-propanoate to yield N-formimidoyl-L-glutamate. It is the third step in the universal histidine degradation pathway.</text>
</comment>
<dbReference type="InterPro" id="IPR005920">
    <property type="entry name" value="HutI"/>
</dbReference>
<dbReference type="InterPro" id="IPR011059">
    <property type="entry name" value="Metal-dep_hydrolase_composite"/>
</dbReference>
<feature type="binding site" evidence="7">
    <location>
        <position position="234"/>
    </location>
    <ligand>
        <name>Zn(2+)</name>
        <dbReference type="ChEBI" id="CHEBI:29105"/>
    </ligand>
</feature>
<evidence type="ECO:0000256" key="3">
    <source>
        <dbReference type="ARBA" id="ARBA00022801"/>
    </source>
</evidence>
<feature type="binding site" evidence="7">
    <location>
        <position position="313"/>
    </location>
    <ligand>
        <name>4-imidazolone-5-propanoate</name>
        <dbReference type="ChEBI" id="CHEBI:77893"/>
    </ligand>
</feature>
<keyword evidence="5 7" id="KW-0862">Zinc</keyword>
<feature type="binding site" evidence="7">
    <location>
        <position position="138"/>
    </location>
    <ligand>
        <name>N-formimidoyl-L-glutamate</name>
        <dbReference type="ChEBI" id="CHEBI:58928"/>
    </ligand>
</feature>
<dbReference type="FunFam" id="3.20.20.140:FF:000007">
    <property type="entry name" value="Imidazolonepropionase"/>
    <property type="match status" value="1"/>
</dbReference>
<dbReference type="UniPathway" id="UPA00379">
    <property type="reaction ID" value="UER00551"/>
</dbReference>
<protein>
    <recommendedName>
        <fullName evidence="1 7">Imidazolonepropionase</fullName>
        <ecNumber evidence="1 7">3.5.2.7</ecNumber>
    </recommendedName>
    <alternativeName>
        <fullName evidence="7">Imidazolone-5-propionate hydrolase</fullName>
    </alternativeName>
</protein>
<dbReference type="Pfam" id="PF01979">
    <property type="entry name" value="Amidohydro_1"/>
    <property type="match status" value="1"/>
</dbReference>
<reference evidence="9" key="2">
    <citation type="journal article" date="2012" name="PLoS ONE">
        <title>A Deeply Branching Thermophilic Bacterium with an Ancient Acetyl-CoA Pathway Dominates a Subsurface Ecosystem.</title>
        <authorList>
            <person name="Takami H."/>
            <person name="Noguchi H."/>
            <person name="Takaki Y."/>
            <person name="Uchiyama I."/>
            <person name="Toyoda A."/>
            <person name="Nishi S."/>
            <person name="Chee G.-J."/>
            <person name="Arai W."/>
            <person name="Nunoura T."/>
            <person name="Itoh T."/>
            <person name="Hattori M."/>
            <person name="Takai K."/>
        </authorList>
    </citation>
    <scope>NUCLEOTIDE SEQUENCE</scope>
</reference>
<dbReference type="PANTHER" id="PTHR42752">
    <property type="entry name" value="IMIDAZOLONEPROPIONASE"/>
    <property type="match status" value="1"/>
</dbReference>
<feature type="binding site" evidence="7">
    <location>
        <position position="74"/>
    </location>
    <ligand>
        <name>Zn(2+)</name>
        <dbReference type="ChEBI" id="CHEBI:29105"/>
    </ligand>
</feature>
<feature type="binding site" evidence="7">
    <location>
        <position position="310"/>
    </location>
    <ligand>
        <name>N-formimidoyl-L-glutamate</name>
        <dbReference type="ChEBI" id="CHEBI:58928"/>
    </ligand>
</feature>